<dbReference type="SUPFAM" id="SSF53383">
    <property type="entry name" value="PLP-dependent transferases"/>
    <property type="match status" value="1"/>
</dbReference>
<dbReference type="GO" id="GO:0030170">
    <property type="term" value="F:pyridoxal phosphate binding"/>
    <property type="evidence" value="ECO:0007669"/>
    <property type="project" value="InterPro"/>
</dbReference>
<keyword evidence="3 4" id="KW-0663">Pyridoxal phosphate</keyword>
<protein>
    <submittedName>
        <fullName evidence="6">8-amino-7-oxononanoate synthase</fullName>
    </submittedName>
</protein>
<accession>A0A1T4SC79</accession>
<dbReference type="Gene3D" id="3.40.640.10">
    <property type="entry name" value="Type I PLP-dependent aspartate aminotransferase-like (Major domain)"/>
    <property type="match status" value="1"/>
</dbReference>
<dbReference type="EMBL" id="FUWJ01000007">
    <property type="protein sequence ID" value="SKA25910.1"/>
    <property type="molecule type" value="Genomic_DNA"/>
</dbReference>
<evidence type="ECO:0000256" key="4">
    <source>
        <dbReference type="RuleBase" id="RU003693"/>
    </source>
</evidence>
<dbReference type="Gene3D" id="3.90.1150.10">
    <property type="entry name" value="Aspartate Aminotransferase, domain 1"/>
    <property type="match status" value="1"/>
</dbReference>
<dbReference type="CDD" id="cd06454">
    <property type="entry name" value="KBL_like"/>
    <property type="match status" value="1"/>
</dbReference>
<organism evidence="6 7">
    <name type="scientific">Enhydrobacter aerosaccus</name>
    <dbReference type="NCBI Taxonomy" id="225324"/>
    <lineage>
        <taxon>Bacteria</taxon>
        <taxon>Pseudomonadati</taxon>
        <taxon>Pseudomonadota</taxon>
        <taxon>Alphaproteobacteria</taxon>
        <taxon>Hyphomicrobiales</taxon>
        <taxon>Enhydrobacter</taxon>
    </lineage>
</organism>
<dbReference type="PANTHER" id="PTHR13693:SF3">
    <property type="entry name" value="LD36009P"/>
    <property type="match status" value="1"/>
</dbReference>
<dbReference type="PANTHER" id="PTHR13693">
    <property type="entry name" value="CLASS II AMINOTRANSFERASE/8-AMINO-7-OXONONANOATE SYNTHASE"/>
    <property type="match status" value="1"/>
</dbReference>
<dbReference type="OrthoDB" id="9807157at2"/>
<comment type="similarity">
    <text evidence="4">Belongs to the class-II pyridoxal-phosphate-dependent aminotransferase family.</text>
</comment>
<dbReference type="InterPro" id="IPR015422">
    <property type="entry name" value="PyrdxlP-dep_Trfase_small"/>
</dbReference>
<dbReference type="InterPro" id="IPR015424">
    <property type="entry name" value="PyrdxlP-dep_Trfase"/>
</dbReference>
<dbReference type="AlphaFoldDB" id="A0A1T4SC79"/>
<proteinExistence type="inferred from homology"/>
<evidence type="ECO:0000313" key="6">
    <source>
        <dbReference type="EMBL" id="SKA25910.1"/>
    </source>
</evidence>
<keyword evidence="2" id="KW-0808">Transferase</keyword>
<sequence length="468" mass="50009">MNLDRREAESTVESVRLALAKSATVPKRNKAGTAASIPAKGRAADPFESLPEYEVLRLGQALSSITGVASPFHRLHDAKAGEISFIAGQRVVNFASYDYVGLNGDPRVVEAVKATVEKFGMSASASRLAGGERQVHRDLDITLARLHGCEDALAFLSGHATNVSVIGTLLGPSDAIFCDALVHNSVLEGARLSGAKRILFPHSDLEALERALRLNRARHRRALIVVEGHYSMDGDSPDMRELIKFKRRYDAWLMVDEAHSVGVLGRTGRGIAEEQGINPSDVDIWMGTLSKSLSAAGGYIAGSSALIQILKYNTPAFVFSVGMPPPVAAAALAAADLMLREPERVARLRKNGAFFLAEAKARGLDTGVSSGAAIIPVIVKSSAYALILSDRLLKRGYNVVPAIFPGVAENQARLRFFVTSEHAPVHITGVLDAVVQELETIRQEPSYVSQVVGQPTGDYTALATAVVG</sequence>
<feature type="domain" description="Aminotransferase class I/classII large" evidence="5">
    <location>
        <begin position="91"/>
        <end position="421"/>
    </location>
</feature>
<dbReference type="RefSeq" id="WP_085936229.1">
    <property type="nucleotide sequence ID" value="NZ_FUWJ01000007.1"/>
</dbReference>
<dbReference type="Proteomes" id="UP000190092">
    <property type="component" value="Unassembled WGS sequence"/>
</dbReference>
<dbReference type="InterPro" id="IPR015421">
    <property type="entry name" value="PyrdxlP-dep_Trfase_major"/>
</dbReference>
<evidence type="ECO:0000256" key="3">
    <source>
        <dbReference type="ARBA" id="ARBA00022898"/>
    </source>
</evidence>
<dbReference type="GO" id="GO:0016740">
    <property type="term" value="F:transferase activity"/>
    <property type="evidence" value="ECO:0007669"/>
    <property type="project" value="UniProtKB-KW"/>
</dbReference>
<evidence type="ECO:0000256" key="2">
    <source>
        <dbReference type="ARBA" id="ARBA00022679"/>
    </source>
</evidence>
<dbReference type="InterPro" id="IPR004839">
    <property type="entry name" value="Aminotransferase_I/II_large"/>
</dbReference>
<comment type="cofactor">
    <cofactor evidence="1 4">
        <name>pyridoxal 5'-phosphate</name>
        <dbReference type="ChEBI" id="CHEBI:597326"/>
    </cofactor>
</comment>
<keyword evidence="7" id="KW-1185">Reference proteome</keyword>
<dbReference type="InterPro" id="IPR050087">
    <property type="entry name" value="AON_synthase_class-II"/>
</dbReference>
<dbReference type="PROSITE" id="PS00599">
    <property type="entry name" value="AA_TRANSFER_CLASS_2"/>
    <property type="match status" value="1"/>
</dbReference>
<evidence type="ECO:0000256" key="1">
    <source>
        <dbReference type="ARBA" id="ARBA00001933"/>
    </source>
</evidence>
<name>A0A1T4SC79_9HYPH</name>
<gene>
    <name evidence="6" type="ORF">SAMN02745126_04580</name>
</gene>
<dbReference type="STRING" id="225324.SAMN02745126_04580"/>
<evidence type="ECO:0000259" key="5">
    <source>
        <dbReference type="Pfam" id="PF00155"/>
    </source>
</evidence>
<evidence type="ECO:0000313" key="7">
    <source>
        <dbReference type="Proteomes" id="UP000190092"/>
    </source>
</evidence>
<dbReference type="InterPro" id="IPR001917">
    <property type="entry name" value="Aminotrans_II_pyridoxalP_BS"/>
</dbReference>
<reference evidence="7" key="1">
    <citation type="submission" date="2017-02" db="EMBL/GenBank/DDBJ databases">
        <authorList>
            <person name="Varghese N."/>
            <person name="Submissions S."/>
        </authorList>
    </citation>
    <scope>NUCLEOTIDE SEQUENCE [LARGE SCALE GENOMIC DNA]</scope>
    <source>
        <strain evidence="7">ATCC 27094</strain>
    </source>
</reference>
<dbReference type="Pfam" id="PF00155">
    <property type="entry name" value="Aminotran_1_2"/>
    <property type="match status" value="1"/>
</dbReference>